<organism evidence="2">
    <name type="scientific">Phaeodactylum tricornutum</name>
    <name type="common">Diatom</name>
    <dbReference type="NCBI Taxonomy" id="2850"/>
    <lineage>
        <taxon>Eukaryota</taxon>
        <taxon>Sar</taxon>
        <taxon>Stramenopiles</taxon>
        <taxon>Ochrophyta</taxon>
        <taxon>Bacillariophyta</taxon>
        <taxon>Bacillariophyceae</taxon>
        <taxon>Bacillariophycidae</taxon>
        <taxon>Naviculales</taxon>
        <taxon>Phaeodactylaceae</taxon>
        <taxon>Phaeodactylum</taxon>
    </lineage>
</organism>
<dbReference type="InterPro" id="IPR036691">
    <property type="entry name" value="Endo/exonu/phosph_ase_sf"/>
</dbReference>
<dbReference type="PANTHER" id="PTHR12121:SF37">
    <property type="entry name" value="2',5'-PHOSPHODIESTERASE 12"/>
    <property type="match status" value="1"/>
</dbReference>
<dbReference type="PANTHER" id="PTHR12121">
    <property type="entry name" value="CARBON CATABOLITE REPRESSOR PROTEIN 4"/>
    <property type="match status" value="1"/>
</dbReference>
<evidence type="ECO:0000313" key="2">
    <source>
        <dbReference type="EMBL" id="CAG9294649.1"/>
    </source>
</evidence>
<dbReference type="GO" id="GO:0000175">
    <property type="term" value="F:3'-5'-RNA exonuclease activity"/>
    <property type="evidence" value="ECO:0007669"/>
    <property type="project" value="TreeGrafter"/>
</dbReference>
<dbReference type="Gene3D" id="3.60.10.10">
    <property type="entry name" value="Endonuclease/exonuclease/phosphatase"/>
    <property type="match status" value="1"/>
</dbReference>
<gene>
    <name evidence="2" type="ORF">PTTT1_LOCUS55379</name>
</gene>
<dbReference type="InterPro" id="IPR005135">
    <property type="entry name" value="Endo/exonuclease/phosphatase"/>
</dbReference>
<sequence length="765" mass="84987">MYKLASGARTLTTQQLLLLQIPTLFSGPTVTHGPLAIAPSSTTTTSRRMTSKATATYDGRIVARILPPNACNAAFDLHHDIRGPRMDPTLLKAGAGYLAHRASVPITQSTDAAVGASLIGTEYSSEQNWTTLDVYVYPQSARGGMDTTGSSGESSSVVAATATHIHMQRHSSETLEKTLARMGLSLFKKLSESTKHCHKRTRAYKARNTQLSCNATIWKVDPESGVPTTPWDCQSLTNYDAWSEARYTPLAIQISLVDVELSEMDGSSSVPQTLTFAVESCPPTVTTVRTFSDWESYLYPSVPIVVQTETMYKSDQCMVDWYVNGQLLQSNSHSYTPTEADLGKSVAILVTPIRKGQHDGAGCQEAYQFSTLVQPLPENLILSLRPKWIAPRCDRSSGEASGAPLRIMTYNVLADQNAFDFGVSGKVAHSYAEYLTPQVLKRERRLPLILHEILAHQADVVCLQEVDEYVYETLFKSALRYAGYDGFFTSKENEGSREGCATFWLTTRFDPVPESNKKSHLIRDMFPFESKTDDQEWTALNDIAGLLGKRRDLRYIVAAKLGHILHLVPLQVKGDTKTIWVANTHLFYHPDASHIRLMQMYLICRELSESLKTKDGGIVLCGDMNSSLTNSPGKLLIDRIVPKNFRNLRTDLNGFRWSRQWRQPDSPNAFDDDFPSLSLPDSFPILRSALSETPAFTHFIGGLERGFRGTLDHILVSPDLIPLKSGPMPSMRDVTRDTAMPSERIPSDHVSLICEVDMTKMSSSR</sequence>
<dbReference type="GO" id="GO:0005739">
    <property type="term" value="C:mitochondrion"/>
    <property type="evidence" value="ECO:0007669"/>
    <property type="project" value="TreeGrafter"/>
</dbReference>
<dbReference type="AlphaFoldDB" id="A0A8J9TH67"/>
<reference evidence="2" key="1">
    <citation type="submission" date="2022-02" db="EMBL/GenBank/DDBJ databases">
        <authorList>
            <person name="Giguere J D."/>
        </authorList>
    </citation>
    <scope>NUCLEOTIDE SEQUENCE</scope>
    <source>
        <strain evidence="2">CCAP 1055/1</strain>
    </source>
</reference>
<dbReference type="SUPFAM" id="SSF56219">
    <property type="entry name" value="DNase I-like"/>
    <property type="match status" value="1"/>
</dbReference>
<evidence type="ECO:0000259" key="1">
    <source>
        <dbReference type="Pfam" id="PF03372"/>
    </source>
</evidence>
<proteinExistence type="predicted"/>
<feature type="domain" description="Endonuclease/exonuclease/phosphatase" evidence="1">
    <location>
        <begin position="408"/>
        <end position="749"/>
    </location>
</feature>
<dbReference type="Proteomes" id="UP000836788">
    <property type="component" value="Chromosome 9"/>
</dbReference>
<dbReference type="Pfam" id="PF03372">
    <property type="entry name" value="Exo_endo_phos"/>
    <property type="match status" value="1"/>
</dbReference>
<accession>A0A8J9TH67</accession>
<dbReference type="EMBL" id="OU594950">
    <property type="protein sequence ID" value="CAG9294649.1"/>
    <property type="molecule type" value="Genomic_DNA"/>
</dbReference>
<protein>
    <recommendedName>
        <fullName evidence="1">Endonuclease/exonuclease/phosphatase domain-containing protein</fullName>
    </recommendedName>
</protein>
<dbReference type="GO" id="GO:0000288">
    <property type="term" value="P:nuclear-transcribed mRNA catabolic process, deadenylation-dependent decay"/>
    <property type="evidence" value="ECO:0007669"/>
    <property type="project" value="TreeGrafter"/>
</dbReference>
<name>A0A8J9TH67_PHATR</name>
<dbReference type="InterPro" id="IPR050410">
    <property type="entry name" value="CCR4/nocturin_mRNA_transcr"/>
</dbReference>